<name>A0ABZ2A1V6_STRNV</name>
<keyword evidence="5" id="KW-1185">Reference proteome</keyword>
<evidence type="ECO:0000256" key="1">
    <source>
        <dbReference type="SAM" id="MobiDB-lite"/>
    </source>
</evidence>
<keyword evidence="2" id="KW-0472">Membrane</keyword>
<organism evidence="4 5">
    <name type="scientific">Streptomyces niveus</name>
    <name type="common">Streptomyces spheroides</name>
    <dbReference type="NCBI Taxonomy" id="193462"/>
    <lineage>
        <taxon>Bacteria</taxon>
        <taxon>Bacillati</taxon>
        <taxon>Actinomycetota</taxon>
        <taxon>Actinomycetes</taxon>
        <taxon>Kitasatosporales</taxon>
        <taxon>Streptomycetaceae</taxon>
        <taxon>Streptomyces</taxon>
    </lineage>
</organism>
<protein>
    <submittedName>
        <fullName evidence="4">Pilus assembly protein</fullName>
    </submittedName>
</protein>
<evidence type="ECO:0000256" key="2">
    <source>
        <dbReference type="SAM" id="Phobius"/>
    </source>
</evidence>
<dbReference type="EMBL" id="CP109495">
    <property type="protein sequence ID" value="WUX52690.1"/>
    <property type="molecule type" value="Genomic_DNA"/>
</dbReference>
<reference evidence="4" key="1">
    <citation type="submission" date="2022-10" db="EMBL/GenBank/DDBJ databases">
        <title>The complete genomes of actinobacterial strains from the NBC collection.</title>
        <authorList>
            <person name="Joergensen T.S."/>
            <person name="Alvarez Arevalo M."/>
            <person name="Sterndorff E.B."/>
            <person name="Faurdal D."/>
            <person name="Vuksanovic O."/>
            <person name="Mourched A.-S."/>
            <person name="Charusanti P."/>
            <person name="Shaw S."/>
            <person name="Blin K."/>
            <person name="Weber T."/>
        </authorList>
    </citation>
    <scope>NUCLEOTIDE SEQUENCE</scope>
    <source>
        <strain evidence="4">NBC_01432</strain>
    </source>
</reference>
<dbReference type="Pfam" id="PF07811">
    <property type="entry name" value="TadE"/>
    <property type="match status" value="1"/>
</dbReference>
<dbReference type="Proteomes" id="UP001432209">
    <property type="component" value="Chromosome"/>
</dbReference>
<sequence length="147" mass="15431">MDTPQIRTDDRGGGRGGGRGGVRRALRARDDRGQAAVEFTGLIPLILITAILLWQAALVGYTFALAGNAADEAVRAGTVAESPQTRTDACREAGEQNLPDAWSADINCAEEGDLVKARVDLDVPLLFPGSVNFGLTVPGRSAAVRES</sequence>
<proteinExistence type="predicted"/>
<dbReference type="RefSeq" id="WP_329076340.1">
    <property type="nucleotide sequence ID" value="NZ_CP109495.1"/>
</dbReference>
<feature type="domain" description="TadE-like" evidence="3">
    <location>
        <begin position="33"/>
        <end position="75"/>
    </location>
</feature>
<gene>
    <name evidence="4" type="ORF">OG442_14720</name>
</gene>
<keyword evidence="2" id="KW-1133">Transmembrane helix</keyword>
<dbReference type="InterPro" id="IPR012495">
    <property type="entry name" value="TadE-like_dom"/>
</dbReference>
<evidence type="ECO:0000313" key="5">
    <source>
        <dbReference type="Proteomes" id="UP001432209"/>
    </source>
</evidence>
<evidence type="ECO:0000313" key="4">
    <source>
        <dbReference type="EMBL" id="WUX52690.1"/>
    </source>
</evidence>
<accession>A0ABZ2A1V6</accession>
<feature type="region of interest" description="Disordered" evidence="1">
    <location>
        <begin position="1"/>
        <end position="25"/>
    </location>
</feature>
<keyword evidence="2" id="KW-0812">Transmembrane</keyword>
<evidence type="ECO:0000259" key="3">
    <source>
        <dbReference type="Pfam" id="PF07811"/>
    </source>
</evidence>
<feature type="transmembrane region" description="Helical" evidence="2">
    <location>
        <begin position="42"/>
        <end position="66"/>
    </location>
</feature>